<comment type="caution">
    <text evidence="3">The sequence shown here is derived from an EMBL/GenBank/DDBJ whole genome shotgun (WGS) entry which is preliminary data.</text>
</comment>
<dbReference type="GO" id="GO:0004493">
    <property type="term" value="F:methylmalonyl-CoA epimerase activity"/>
    <property type="evidence" value="ECO:0007669"/>
    <property type="project" value="TreeGrafter"/>
</dbReference>
<dbReference type="PANTHER" id="PTHR43048:SF5">
    <property type="entry name" value="BLR5325 PROTEIN"/>
    <property type="match status" value="1"/>
</dbReference>
<dbReference type="InterPro" id="IPR037523">
    <property type="entry name" value="VOC_core"/>
</dbReference>
<evidence type="ECO:0000313" key="3">
    <source>
        <dbReference type="EMBL" id="MWA02953.1"/>
    </source>
</evidence>
<keyword evidence="1" id="KW-0479">Metal-binding</keyword>
<evidence type="ECO:0000259" key="2">
    <source>
        <dbReference type="PROSITE" id="PS51819"/>
    </source>
</evidence>
<dbReference type="Proteomes" id="UP000462055">
    <property type="component" value="Unassembled WGS sequence"/>
</dbReference>
<protein>
    <submittedName>
        <fullName evidence="3">Lactoylglutathione lyase</fullName>
    </submittedName>
</protein>
<reference evidence="3" key="1">
    <citation type="submission" date="2019-12" db="EMBL/GenBank/DDBJ databases">
        <title>Actinomadura physcomitrii sp. nov., a novel actinomycete isolated from moss [Physcomitrium sphaericum (Ludw) Fuernr].</title>
        <authorList>
            <person name="Zhuang X."/>
        </authorList>
    </citation>
    <scope>NUCLEOTIDE SEQUENCE [LARGE SCALE GENOMIC DNA]</scope>
    <source>
        <strain evidence="3">LD22</strain>
    </source>
</reference>
<dbReference type="Gene3D" id="3.10.180.10">
    <property type="entry name" value="2,3-Dihydroxybiphenyl 1,2-Dioxygenase, domain 1"/>
    <property type="match status" value="1"/>
</dbReference>
<dbReference type="InterPro" id="IPR051785">
    <property type="entry name" value="MMCE/EMCE_epimerase"/>
</dbReference>
<dbReference type="InterPro" id="IPR004360">
    <property type="entry name" value="Glyas_Fos-R_dOase_dom"/>
</dbReference>
<dbReference type="GO" id="GO:0016829">
    <property type="term" value="F:lyase activity"/>
    <property type="evidence" value="ECO:0007669"/>
    <property type="project" value="UniProtKB-KW"/>
</dbReference>
<dbReference type="RefSeq" id="WP_151595583.1">
    <property type="nucleotide sequence ID" value="NZ_WBMS02000016.1"/>
</dbReference>
<dbReference type="GO" id="GO:0046872">
    <property type="term" value="F:metal ion binding"/>
    <property type="evidence" value="ECO:0007669"/>
    <property type="project" value="UniProtKB-KW"/>
</dbReference>
<proteinExistence type="predicted"/>
<organism evidence="3 4">
    <name type="scientific">Actinomadura physcomitrii</name>
    <dbReference type="NCBI Taxonomy" id="2650748"/>
    <lineage>
        <taxon>Bacteria</taxon>
        <taxon>Bacillati</taxon>
        <taxon>Actinomycetota</taxon>
        <taxon>Actinomycetes</taxon>
        <taxon>Streptosporangiales</taxon>
        <taxon>Thermomonosporaceae</taxon>
        <taxon>Actinomadura</taxon>
    </lineage>
</organism>
<keyword evidence="3" id="KW-0456">Lyase</keyword>
<dbReference type="GO" id="GO:0046491">
    <property type="term" value="P:L-methylmalonyl-CoA metabolic process"/>
    <property type="evidence" value="ECO:0007669"/>
    <property type="project" value="TreeGrafter"/>
</dbReference>
<dbReference type="InterPro" id="IPR029068">
    <property type="entry name" value="Glyas_Bleomycin-R_OHBP_Dase"/>
</dbReference>
<dbReference type="CDD" id="cd06587">
    <property type="entry name" value="VOC"/>
    <property type="match status" value="1"/>
</dbReference>
<sequence length="144" mass="15179">MTALRIAHANIRTRDLKASVAFYRELGLEISGCLRLGEDATLVYLAAPGAPDLTIELAAHHHAPADFDRSPGSGHLALAVGDLDALVARLAKAGVQPESPPYHPGDRPDLRVCFVQDPSGVRVELIEGSFPTPKDELPAGLSGA</sequence>
<dbReference type="SUPFAM" id="SSF54593">
    <property type="entry name" value="Glyoxalase/Bleomycin resistance protein/Dihydroxybiphenyl dioxygenase"/>
    <property type="match status" value="1"/>
</dbReference>
<name>A0A6I4MBA8_9ACTN</name>
<dbReference type="PANTHER" id="PTHR43048">
    <property type="entry name" value="METHYLMALONYL-COA EPIMERASE"/>
    <property type="match status" value="1"/>
</dbReference>
<dbReference type="Pfam" id="PF00903">
    <property type="entry name" value="Glyoxalase"/>
    <property type="match status" value="1"/>
</dbReference>
<gene>
    <name evidence="3" type="ORF">F8568_021745</name>
</gene>
<evidence type="ECO:0000256" key="1">
    <source>
        <dbReference type="ARBA" id="ARBA00022723"/>
    </source>
</evidence>
<evidence type="ECO:0000313" key="4">
    <source>
        <dbReference type="Proteomes" id="UP000462055"/>
    </source>
</evidence>
<accession>A0A6I4MBA8</accession>
<dbReference type="PROSITE" id="PS51819">
    <property type="entry name" value="VOC"/>
    <property type="match status" value="1"/>
</dbReference>
<keyword evidence="4" id="KW-1185">Reference proteome</keyword>
<dbReference type="EMBL" id="WBMS02000016">
    <property type="protein sequence ID" value="MWA02953.1"/>
    <property type="molecule type" value="Genomic_DNA"/>
</dbReference>
<feature type="domain" description="VOC" evidence="2">
    <location>
        <begin position="5"/>
        <end position="128"/>
    </location>
</feature>
<dbReference type="AlphaFoldDB" id="A0A6I4MBA8"/>